<evidence type="ECO:0000313" key="4">
    <source>
        <dbReference type="Proteomes" id="UP000202888"/>
    </source>
</evidence>
<dbReference type="Pfam" id="PF13521">
    <property type="entry name" value="AAA_28"/>
    <property type="match status" value="1"/>
</dbReference>
<dbReference type="PANTHER" id="PTHR37512:SF1">
    <property type="entry name" value="NADR_TTD14 AAA DOMAIN-CONTAINING PROTEIN"/>
    <property type="match status" value="1"/>
</dbReference>
<dbReference type="Gene3D" id="3.40.50.620">
    <property type="entry name" value="HUPs"/>
    <property type="match status" value="1"/>
</dbReference>
<dbReference type="OrthoDB" id="4822at10239"/>
<dbReference type="SUPFAM" id="SSF52374">
    <property type="entry name" value="Nucleotidylyl transferase"/>
    <property type="match status" value="1"/>
</dbReference>
<dbReference type="InterPro" id="IPR027417">
    <property type="entry name" value="P-loop_NTPase"/>
</dbReference>
<dbReference type="RefSeq" id="YP_009201136.1">
    <property type="nucleotide sequence ID" value="NC_028829.1"/>
</dbReference>
<evidence type="ECO:0000259" key="2">
    <source>
        <dbReference type="Pfam" id="PF13521"/>
    </source>
</evidence>
<proteinExistence type="predicted"/>
<sequence length="326" mass="37179">MHAGVIGKFNNYHQGHFKLIKFALSLADKVTVLLCTENTDPIPVETRMKWMHQDFGNRICIKVICPSDEGLSNKSESDREVSKQWAEYIDEHFPEIDAFVGSEQYINYCAEYGNFDGIIYDEAREITPCSSTSVRENNSHEFYSPSAQQDRVKRIAFIGPESCGKSWNAASIAAANGYELVLEAARDIMSDNHYTEHDVLEFAIAQTARIEATGKESDTVIVDSSAITSAVYSQFQFNQSSFLLNALAAFESIDAYVLFRPNCEFVQDGTRTQSQEDRERWFELAHAMLRRLNKPFMIVQKGNNWEERLHETASHVSLLRDKVKWD</sequence>
<dbReference type="InterPro" id="IPR014729">
    <property type="entry name" value="Rossmann-like_a/b/a_fold"/>
</dbReference>
<name>A0A0D4DA75_9CAUD</name>
<dbReference type="SUPFAM" id="SSF52540">
    <property type="entry name" value="P-loop containing nucleoside triphosphate hydrolases"/>
    <property type="match status" value="1"/>
</dbReference>
<dbReference type="GeneID" id="26628359"/>
<dbReference type="PANTHER" id="PTHR37512">
    <property type="entry name" value="TRIFUNCTIONAL NAD BIOSYNTHESIS/REGULATOR PROTEIN NADR"/>
    <property type="match status" value="1"/>
</dbReference>
<dbReference type="KEGG" id="vg:26628359"/>
<evidence type="ECO:0000313" key="3">
    <source>
        <dbReference type="EMBL" id="AJT60874.1"/>
    </source>
</evidence>
<dbReference type="Gene3D" id="3.40.50.300">
    <property type="entry name" value="P-loop containing nucleotide triphosphate hydrolases"/>
    <property type="match status" value="1"/>
</dbReference>
<accession>A0A0D4DA75</accession>
<dbReference type="EMBL" id="KP671755">
    <property type="protein sequence ID" value="AJT60874.1"/>
    <property type="molecule type" value="Genomic_DNA"/>
</dbReference>
<keyword evidence="4" id="KW-1185">Reference proteome</keyword>
<dbReference type="GO" id="GO:0003824">
    <property type="term" value="F:catalytic activity"/>
    <property type="evidence" value="ECO:0007669"/>
    <property type="project" value="InterPro"/>
</dbReference>
<protein>
    <submittedName>
        <fullName evidence="3">Trifunctional NAD biosynthesis/regulator protein</fullName>
    </submittedName>
</protein>
<dbReference type="InterPro" id="IPR052735">
    <property type="entry name" value="NAD_biosynth-regulator"/>
</dbReference>
<reference evidence="3 4" key="1">
    <citation type="journal article" date="2016" name="Genom Data">
        <title>Complete genome sequence of a giant Vibrio phage ValKK3 infecting Vibrio alginolyticus.</title>
        <authorList>
            <person name="Lal T.M."/>
            <person name="Sano M."/>
            <person name="Hatai K."/>
            <person name="Ransangan J."/>
        </authorList>
    </citation>
    <scope>NUCLEOTIDE SEQUENCE [LARGE SCALE GENOMIC DNA]</scope>
</reference>
<feature type="domain" description="NadR/Ttd14 AAA" evidence="2">
    <location>
        <begin position="154"/>
        <end position="308"/>
    </location>
</feature>
<feature type="domain" description="Cytidyltransferase-like" evidence="1">
    <location>
        <begin position="6"/>
        <end position="108"/>
    </location>
</feature>
<dbReference type="Pfam" id="PF01467">
    <property type="entry name" value="CTP_transf_like"/>
    <property type="match status" value="1"/>
</dbReference>
<dbReference type="NCBIfam" id="TIGR00125">
    <property type="entry name" value="cyt_tran_rel"/>
    <property type="match status" value="1"/>
</dbReference>
<organism evidence="3 4">
    <name type="scientific">Vibrio phage ValKK3</name>
    <dbReference type="NCBI Taxonomy" id="1610855"/>
    <lineage>
        <taxon>Viruses</taxon>
        <taxon>Duplodnaviria</taxon>
        <taxon>Heunggongvirae</taxon>
        <taxon>Uroviricota</taxon>
        <taxon>Caudoviricetes</taxon>
        <taxon>Pantevenvirales</taxon>
        <taxon>Straboviridae</taxon>
        <taxon>Schizotequatrovirus</taxon>
        <taxon>Schizotequatrovirus valkk3</taxon>
    </lineage>
</organism>
<dbReference type="InterPro" id="IPR038727">
    <property type="entry name" value="NadR/Ttd14_AAA_dom"/>
</dbReference>
<dbReference type="Proteomes" id="UP000202888">
    <property type="component" value="Segment"/>
</dbReference>
<evidence type="ECO:0000259" key="1">
    <source>
        <dbReference type="Pfam" id="PF01467"/>
    </source>
</evidence>
<dbReference type="InterPro" id="IPR004821">
    <property type="entry name" value="Cyt_trans-like"/>
</dbReference>